<dbReference type="AlphaFoldDB" id="A0A2K8MH80"/>
<feature type="domain" description="DUF3857" evidence="6">
    <location>
        <begin position="62"/>
        <end position="218"/>
    </location>
</feature>
<keyword evidence="2 3" id="KW-0802">TPR repeat</keyword>
<evidence type="ECO:0000256" key="2">
    <source>
        <dbReference type="ARBA" id="ARBA00022803"/>
    </source>
</evidence>
<evidence type="ECO:0000256" key="4">
    <source>
        <dbReference type="SAM" id="SignalP"/>
    </source>
</evidence>
<dbReference type="Pfam" id="PF01841">
    <property type="entry name" value="Transglut_core"/>
    <property type="match status" value="1"/>
</dbReference>
<dbReference type="Gene3D" id="1.25.40.10">
    <property type="entry name" value="Tetratricopeptide repeat domain"/>
    <property type="match status" value="2"/>
</dbReference>
<dbReference type="InterPro" id="IPR050498">
    <property type="entry name" value="Ycf3"/>
</dbReference>
<name>A0A2K8MH80_9SPHN</name>
<evidence type="ECO:0000259" key="5">
    <source>
        <dbReference type="Pfam" id="PF01841"/>
    </source>
</evidence>
<dbReference type="InterPro" id="IPR024618">
    <property type="entry name" value="DUF3857"/>
</dbReference>
<dbReference type="InterPro" id="IPR002931">
    <property type="entry name" value="Transglutaminase-like"/>
</dbReference>
<dbReference type="SUPFAM" id="SSF54001">
    <property type="entry name" value="Cysteine proteinases"/>
    <property type="match status" value="1"/>
</dbReference>
<accession>A0A2K8MH80</accession>
<keyword evidence="8" id="KW-1185">Reference proteome</keyword>
<dbReference type="PANTHER" id="PTHR44858">
    <property type="entry name" value="TETRATRICOPEPTIDE REPEAT PROTEIN 6"/>
    <property type="match status" value="1"/>
</dbReference>
<dbReference type="OrthoDB" id="98874at2"/>
<dbReference type="PROSITE" id="PS50005">
    <property type="entry name" value="TPR"/>
    <property type="match status" value="1"/>
</dbReference>
<dbReference type="Pfam" id="PF13181">
    <property type="entry name" value="TPR_8"/>
    <property type="match status" value="1"/>
</dbReference>
<protein>
    <submittedName>
        <fullName evidence="7">Uncharacterized protein</fullName>
    </submittedName>
</protein>
<dbReference type="KEGG" id="sphc:CVN68_10365"/>
<feature type="signal peptide" evidence="4">
    <location>
        <begin position="1"/>
        <end position="20"/>
    </location>
</feature>
<dbReference type="Gene3D" id="3.10.620.30">
    <property type="match status" value="1"/>
</dbReference>
<organism evidence="7 8">
    <name type="scientific">Sphingomonas psychrotolerans</name>
    <dbReference type="NCBI Taxonomy" id="1327635"/>
    <lineage>
        <taxon>Bacteria</taxon>
        <taxon>Pseudomonadati</taxon>
        <taxon>Pseudomonadota</taxon>
        <taxon>Alphaproteobacteria</taxon>
        <taxon>Sphingomonadales</taxon>
        <taxon>Sphingomonadaceae</taxon>
        <taxon>Sphingomonas</taxon>
    </lineage>
</organism>
<dbReference type="SUPFAM" id="SSF48452">
    <property type="entry name" value="TPR-like"/>
    <property type="match status" value="1"/>
</dbReference>
<feature type="chain" id="PRO_5014901101" evidence="4">
    <location>
        <begin position="21"/>
        <end position="932"/>
    </location>
</feature>
<dbReference type="InterPro" id="IPR019734">
    <property type="entry name" value="TPR_rpt"/>
</dbReference>
<gene>
    <name evidence="7" type="ORF">CVN68_10365</name>
</gene>
<reference evidence="7 8" key="1">
    <citation type="submission" date="2017-11" db="EMBL/GenBank/DDBJ databases">
        <title>Complete genome sequence of Sphingomonas sp. Strain Cra20, a psychrotolerant potential plant growth promoting rhizobacteria.</title>
        <authorList>
            <person name="Luo Y."/>
        </authorList>
    </citation>
    <scope>NUCLEOTIDE SEQUENCE [LARGE SCALE GENOMIC DNA]</scope>
    <source>
        <strain evidence="7 8">Cra20</strain>
    </source>
</reference>
<proteinExistence type="predicted"/>
<sequence length="932" mass="100715">MFGRMTVAAVLVCAATVAHAGDKPLYQPVPAWVKPAPPIDASKLGDSDPILLVMDQQQRFEDGQVWIYADMAMRIASPQVLTQAGTVPLPWNPGKGDLVVHRIEILRGAERIDALAGGKRVTVLQREQQLERATLNGMLTATLPVEGLRVGDVLRVSFSVTQKDAALHGHVQSVAPLLSAPMRLHFGRVRLLWPKAMDLRWRAYSKLPDLKPVTTPDGYNELLIDLPIAKPADLPGDAPLRFRPLPLLDATDYADWADLSRDMAPLYRTEGAIEPDGPIAAEVARIAAATADPRQRAAMALETVQDKVRYLFKGMDNGDYVPQSPAQTWSARYGDCKAKTLLLLAMLRALGVEAEAVVVNTELGDLIPQRLPMPGAFNHVLVRATIAGESLWLDGTGGGSRREDLGDVPPFRHALPLREAGSGLIEMPMRPNARPITDAEVELDGRAGVLFPMPYTVRVAVRGAQAEVLRVVAAQAGKDELDQGIDAIVGSFLNEPETVERSFKYDEASATAVVTAAGITYPDWSKENGRYRLALDSAVSSIGFSPDRARPAWREIPVSSGGYADTRVRTRIRLPGDGVGFDTEGDRTLPATLAGVALQRSVTLKDGWLTLDDRSVTGIAEVLPADIPATRAQVAQARGRLLKAIAPKETPPLFLQVEVARRSKALDPILAVYARQIAQHPDKAESFGDRAWFLDRIYDRKGAIADLTKAIALEPTVERYLWRSRLYSALKDDAHAMTDARAALEIDPGSASAVGRVAALLAEQGKRDEALAMLAERADQGGDEKNNYVSSQATLLSDGGRVDEGLALLDTMIAASPGKADLLNSRCWLKATGNVALDTALKDCSKAIELAESPASILDSRGLVYFRLGRMGDALADFDAALEQVPDMAASLYMRGVIRKRAGTAGGDADLAAARMIAPRIDEDYARYGIKP</sequence>
<dbReference type="InterPro" id="IPR038765">
    <property type="entry name" value="Papain-like_cys_pep_sf"/>
</dbReference>
<dbReference type="Pfam" id="PF12969">
    <property type="entry name" value="DUF3857"/>
    <property type="match status" value="1"/>
</dbReference>
<dbReference type="SMART" id="SM00028">
    <property type="entry name" value="TPR"/>
    <property type="match status" value="2"/>
</dbReference>
<evidence type="ECO:0000256" key="3">
    <source>
        <dbReference type="PROSITE-ProRule" id="PRU00339"/>
    </source>
</evidence>
<feature type="domain" description="Transglutaminase-like" evidence="5">
    <location>
        <begin position="285"/>
        <end position="359"/>
    </location>
</feature>
<dbReference type="Gene3D" id="2.60.40.3140">
    <property type="match status" value="1"/>
</dbReference>
<evidence type="ECO:0000313" key="8">
    <source>
        <dbReference type="Proteomes" id="UP000229081"/>
    </source>
</evidence>
<evidence type="ECO:0000256" key="1">
    <source>
        <dbReference type="ARBA" id="ARBA00022737"/>
    </source>
</evidence>
<dbReference type="EMBL" id="CP024923">
    <property type="protein sequence ID" value="ATY32334.1"/>
    <property type="molecule type" value="Genomic_DNA"/>
</dbReference>
<dbReference type="Proteomes" id="UP000229081">
    <property type="component" value="Chromosome"/>
</dbReference>
<dbReference type="InterPro" id="IPR011990">
    <property type="entry name" value="TPR-like_helical_dom_sf"/>
</dbReference>
<keyword evidence="4" id="KW-0732">Signal</keyword>
<dbReference type="PANTHER" id="PTHR44858:SF1">
    <property type="entry name" value="UDP-N-ACETYLGLUCOSAMINE--PEPTIDE N-ACETYLGLUCOSAMINYLTRANSFERASE SPINDLY-RELATED"/>
    <property type="match status" value="1"/>
</dbReference>
<evidence type="ECO:0000259" key="6">
    <source>
        <dbReference type="Pfam" id="PF12969"/>
    </source>
</evidence>
<feature type="repeat" description="TPR" evidence="3">
    <location>
        <begin position="855"/>
        <end position="888"/>
    </location>
</feature>
<evidence type="ECO:0000313" key="7">
    <source>
        <dbReference type="EMBL" id="ATY32334.1"/>
    </source>
</evidence>
<keyword evidence="1" id="KW-0677">Repeat</keyword>